<organism evidence="2 3">
    <name type="scientific">Sphingopyxis soli</name>
    <dbReference type="NCBI Taxonomy" id="592051"/>
    <lineage>
        <taxon>Bacteria</taxon>
        <taxon>Pseudomonadati</taxon>
        <taxon>Pseudomonadota</taxon>
        <taxon>Alphaproteobacteria</taxon>
        <taxon>Sphingomonadales</taxon>
        <taxon>Sphingomonadaceae</taxon>
        <taxon>Sphingopyxis</taxon>
    </lineage>
</organism>
<reference evidence="2 3" key="1">
    <citation type="journal article" date="2019" name="Int. J. Syst. Evol. Microbiol.">
        <title>The Global Catalogue of Microorganisms (GCM) 10K type strain sequencing project: providing services to taxonomists for standard genome sequencing and annotation.</title>
        <authorList>
            <consortium name="The Broad Institute Genomics Platform"/>
            <consortium name="The Broad Institute Genome Sequencing Center for Infectious Disease"/>
            <person name="Wu L."/>
            <person name="Ma J."/>
        </authorList>
    </citation>
    <scope>NUCLEOTIDE SEQUENCE [LARGE SCALE GENOMIC DNA]</scope>
    <source>
        <strain evidence="2 3">JCM 15910</strain>
    </source>
</reference>
<accession>A0ABN1LZL6</accession>
<evidence type="ECO:0008006" key="4">
    <source>
        <dbReference type="Google" id="ProtNLM"/>
    </source>
</evidence>
<dbReference type="EMBL" id="BAAAFE010000003">
    <property type="protein sequence ID" value="GAA0862443.1"/>
    <property type="molecule type" value="Genomic_DNA"/>
</dbReference>
<comment type="caution">
    <text evidence="2">The sequence shown here is derived from an EMBL/GenBank/DDBJ whole genome shotgun (WGS) entry which is preliminary data.</text>
</comment>
<sequence>MNDNDLPKYPKGAGYRDDEASRDGARKVNSDGSRKSQSDFALALVEAAGPAGIIADTIFAAPDAPFSALALCRARLSELKKLGKIAKSGERRLGLSGIAVNVWVAARYVTEQDGQGDLFGSEAA</sequence>
<gene>
    <name evidence="2" type="ORF">GCM10009115_09120</name>
</gene>
<protein>
    <recommendedName>
        <fullName evidence="4">Terminase</fullName>
    </recommendedName>
</protein>
<feature type="region of interest" description="Disordered" evidence="1">
    <location>
        <begin position="1"/>
        <end position="36"/>
    </location>
</feature>
<name>A0ABN1LZL6_9SPHN</name>
<dbReference type="Proteomes" id="UP001500738">
    <property type="component" value="Unassembled WGS sequence"/>
</dbReference>
<dbReference type="RefSeq" id="WP_215351154.1">
    <property type="nucleotide sequence ID" value="NZ_BAAAFE010000003.1"/>
</dbReference>
<evidence type="ECO:0000256" key="1">
    <source>
        <dbReference type="SAM" id="MobiDB-lite"/>
    </source>
</evidence>
<proteinExistence type="predicted"/>
<evidence type="ECO:0000313" key="2">
    <source>
        <dbReference type="EMBL" id="GAA0862443.1"/>
    </source>
</evidence>
<keyword evidence="3" id="KW-1185">Reference proteome</keyword>
<evidence type="ECO:0000313" key="3">
    <source>
        <dbReference type="Proteomes" id="UP001500738"/>
    </source>
</evidence>